<evidence type="ECO:0000313" key="2">
    <source>
        <dbReference type="EMBL" id="GGT40097.1"/>
    </source>
</evidence>
<sequence length="143" mass="14894">MTTAPHPRLEGQPAPTSGPHAAPQPVDAAAVGEPKGAARKGVVTALPRTTGRFPADGAHPGADPTPERPGIRIYAPPVYRHHYDGARWSKRHAGVPTAAYACPCGHTNKARGADAVAALVTEYAAHKHFCQGGSAMQERRNAA</sequence>
<accession>A0ABQ2TWX8</accession>
<dbReference type="Proteomes" id="UP000629911">
    <property type="component" value="Unassembled WGS sequence"/>
</dbReference>
<gene>
    <name evidence="2" type="ORF">GCM10010287_11190</name>
</gene>
<dbReference type="EMBL" id="BMTZ01000002">
    <property type="protein sequence ID" value="GGT40097.1"/>
    <property type="molecule type" value="Genomic_DNA"/>
</dbReference>
<dbReference type="RefSeq" id="WP_246538863.1">
    <property type="nucleotide sequence ID" value="NZ_BMTZ01000002.1"/>
</dbReference>
<name>A0ABQ2TWX8_9ACTN</name>
<reference evidence="3" key="1">
    <citation type="journal article" date="2019" name="Int. J. Syst. Evol. Microbiol.">
        <title>The Global Catalogue of Microorganisms (GCM) 10K type strain sequencing project: providing services to taxonomists for standard genome sequencing and annotation.</title>
        <authorList>
            <consortium name="The Broad Institute Genomics Platform"/>
            <consortium name="The Broad Institute Genome Sequencing Center for Infectious Disease"/>
            <person name="Wu L."/>
            <person name="Ma J."/>
        </authorList>
    </citation>
    <scope>NUCLEOTIDE SEQUENCE [LARGE SCALE GENOMIC DNA]</scope>
    <source>
        <strain evidence="3">JCM 4422</strain>
    </source>
</reference>
<evidence type="ECO:0000256" key="1">
    <source>
        <dbReference type="SAM" id="MobiDB-lite"/>
    </source>
</evidence>
<comment type="caution">
    <text evidence="2">The sequence shown here is derived from an EMBL/GenBank/DDBJ whole genome shotgun (WGS) entry which is preliminary data.</text>
</comment>
<evidence type="ECO:0000313" key="3">
    <source>
        <dbReference type="Proteomes" id="UP000629911"/>
    </source>
</evidence>
<proteinExistence type="predicted"/>
<keyword evidence="3" id="KW-1185">Reference proteome</keyword>
<protein>
    <submittedName>
        <fullName evidence="2">Uncharacterized protein</fullName>
    </submittedName>
</protein>
<organism evidence="2 3">
    <name type="scientific">Streptomyces variabilis</name>
    <dbReference type="NCBI Taxonomy" id="67372"/>
    <lineage>
        <taxon>Bacteria</taxon>
        <taxon>Bacillati</taxon>
        <taxon>Actinomycetota</taxon>
        <taxon>Actinomycetes</taxon>
        <taxon>Kitasatosporales</taxon>
        <taxon>Streptomycetaceae</taxon>
        <taxon>Streptomyces</taxon>
        <taxon>Streptomyces griseoincarnatus group</taxon>
    </lineage>
</organism>
<feature type="region of interest" description="Disordered" evidence="1">
    <location>
        <begin position="1"/>
        <end position="72"/>
    </location>
</feature>